<accession>A0A9D2EE24</accession>
<evidence type="ECO:0000256" key="1">
    <source>
        <dbReference type="ARBA" id="ARBA00023015"/>
    </source>
</evidence>
<feature type="DNA-binding region" description="H-T-H motif" evidence="4">
    <location>
        <begin position="27"/>
        <end position="46"/>
    </location>
</feature>
<organism evidence="6 7">
    <name type="scientific">Candidatus Ruania gallistercoris</name>
    <dbReference type="NCBI Taxonomy" id="2838746"/>
    <lineage>
        <taxon>Bacteria</taxon>
        <taxon>Bacillati</taxon>
        <taxon>Actinomycetota</taxon>
        <taxon>Actinomycetes</taxon>
        <taxon>Micrococcales</taxon>
        <taxon>Ruaniaceae</taxon>
        <taxon>Ruania</taxon>
    </lineage>
</organism>
<proteinExistence type="predicted"/>
<keyword evidence="1" id="KW-0805">Transcription regulation</keyword>
<dbReference type="Gene3D" id="1.10.357.10">
    <property type="entry name" value="Tetracycline Repressor, domain 2"/>
    <property type="match status" value="1"/>
</dbReference>
<evidence type="ECO:0000313" key="7">
    <source>
        <dbReference type="Proteomes" id="UP000824037"/>
    </source>
</evidence>
<evidence type="ECO:0000313" key="6">
    <source>
        <dbReference type="EMBL" id="HIZ35456.1"/>
    </source>
</evidence>
<evidence type="ECO:0000259" key="5">
    <source>
        <dbReference type="PROSITE" id="PS50977"/>
    </source>
</evidence>
<dbReference type="Pfam" id="PF00440">
    <property type="entry name" value="TetR_N"/>
    <property type="match status" value="1"/>
</dbReference>
<comment type="caution">
    <text evidence="6">The sequence shown here is derived from an EMBL/GenBank/DDBJ whole genome shotgun (WGS) entry which is preliminary data.</text>
</comment>
<dbReference type="InterPro" id="IPR009057">
    <property type="entry name" value="Homeodomain-like_sf"/>
</dbReference>
<reference evidence="6" key="2">
    <citation type="submission" date="2021-04" db="EMBL/GenBank/DDBJ databases">
        <authorList>
            <person name="Gilroy R."/>
        </authorList>
    </citation>
    <scope>NUCLEOTIDE SEQUENCE</scope>
    <source>
        <strain evidence="6">ChiGjej4B4-7305</strain>
    </source>
</reference>
<dbReference type="AlphaFoldDB" id="A0A9D2EE24"/>
<evidence type="ECO:0000256" key="4">
    <source>
        <dbReference type="PROSITE-ProRule" id="PRU00335"/>
    </source>
</evidence>
<dbReference type="PANTHER" id="PTHR30055:SF234">
    <property type="entry name" value="HTH-TYPE TRANSCRIPTIONAL REGULATOR BETI"/>
    <property type="match status" value="1"/>
</dbReference>
<dbReference type="GO" id="GO:0000976">
    <property type="term" value="F:transcription cis-regulatory region binding"/>
    <property type="evidence" value="ECO:0007669"/>
    <property type="project" value="TreeGrafter"/>
</dbReference>
<keyword evidence="3" id="KW-0804">Transcription</keyword>
<sequence>MTVTTPRDALLAKVVAYFANHGVGDTSLRVLAAGVDTSHRMLIYHFGSRDGLLAAVVDVMARQQLEDVGTYLRAEDDTDPVEVAWNVWNRLADNAPVFAPLLFELSAHAMVGREWAAPLRDTVDQAVQRLALYFQKLGNPPERAELLAHTAMALSRGALFDLALTGDRQAADTVIGNFFDWVLVPHPA</sequence>
<dbReference type="InterPro" id="IPR001647">
    <property type="entry name" value="HTH_TetR"/>
</dbReference>
<dbReference type="Proteomes" id="UP000824037">
    <property type="component" value="Unassembled WGS sequence"/>
</dbReference>
<name>A0A9D2EE24_9MICO</name>
<dbReference type="EMBL" id="DXBY01000111">
    <property type="protein sequence ID" value="HIZ35456.1"/>
    <property type="molecule type" value="Genomic_DNA"/>
</dbReference>
<evidence type="ECO:0000256" key="3">
    <source>
        <dbReference type="ARBA" id="ARBA00023163"/>
    </source>
</evidence>
<dbReference type="SUPFAM" id="SSF46689">
    <property type="entry name" value="Homeodomain-like"/>
    <property type="match status" value="1"/>
</dbReference>
<dbReference type="SUPFAM" id="SSF48498">
    <property type="entry name" value="Tetracyclin repressor-like, C-terminal domain"/>
    <property type="match status" value="1"/>
</dbReference>
<feature type="domain" description="HTH tetR-type" evidence="5">
    <location>
        <begin position="4"/>
        <end position="64"/>
    </location>
</feature>
<gene>
    <name evidence="6" type="ORF">H9815_06735</name>
</gene>
<protein>
    <submittedName>
        <fullName evidence="6">TetR family transcriptional regulator</fullName>
    </submittedName>
</protein>
<dbReference type="InterPro" id="IPR050109">
    <property type="entry name" value="HTH-type_TetR-like_transc_reg"/>
</dbReference>
<evidence type="ECO:0000256" key="2">
    <source>
        <dbReference type="ARBA" id="ARBA00023125"/>
    </source>
</evidence>
<dbReference type="GO" id="GO:0003700">
    <property type="term" value="F:DNA-binding transcription factor activity"/>
    <property type="evidence" value="ECO:0007669"/>
    <property type="project" value="TreeGrafter"/>
</dbReference>
<dbReference type="PANTHER" id="PTHR30055">
    <property type="entry name" value="HTH-TYPE TRANSCRIPTIONAL REGULATOR RUTR"/>
    <property type="match status" value="1"/>
</dbReference>
<reference evidence="6" key="1">
    <citation type="journal article" date="2021" name="PeerJ">
        <title>Extensive microbial diversity within the chicken gut microbiome revealed by metagenomics and culture.</title>
        <authorList>
            <person name="Gilroy R."/>
            <person name="Ravi A."/>
            <person name="Getino M."/>
            <person name="Pursley I."/>
            <person name="Horton D.L."/>
            <person name="Alikhan N.F."/>
            <person name="Baker D."/>
            <person name="Gharbi K."/>
            <person name="Hall N."/>
            <person name="Watson M."/>
            <person name="Adriaenssens E.M."/>
            <person name="Foster-Nyarko E."/>
            <person name="Jarju S."/>
            <person name="Secka A."/>
            <person name="Antonio M."/>
            <person name="Oren A."/>
            <person name="Chaudhuri R.R."/>
            <person name="La Ragione R."/>
            <person name="Hildebrand F."/>
            <person name="Pallen M.J."/>
        </authorList>
    </citation>
    <scope>NUCLEOTIDE SEQUENCE</scope>
    <source>
        <strain evidence="6">ChiGjej4B4-7305</strain>
    </source>
</reference>
<dbReference type="InterPro" id="IPR036271">
    <property type="entry name" value="Tet_transcr_reg_TetR-rel_C_sf"/>
</dbReference>
<dbReference type="PROSITE" id="PS50977">
    <property type="entry name" value="HTH_TETR_2"/>
    <property type="match status" value="1"/>
</dbReference>
<keyword evidence="2 4" id="KW-0238">DNA-binding</keyword>